<name>Q6ILX3_DROME</name>
<gene>
    <name evidence="1" type="ORF">HDC08159</name>
</gene>
<organism evidence="1">
    <name type="scientific">Drosophila melanogaster</name>
    <name type="common">Fruit fly</name>
    <dbReference type="NCBI Taxonomy" id="7227"/>
    <lineage>
        <taxon>Eukaryota</taxon>
        <taxon>Metazoa</taxon>
        <taxon>Ecdysozoa</taxon>
        <taxon>Arthropoda</taxon>
        <taxon>Hexapoda</taxon>
        <taxon>Insecta</taxon>
        <taxon>Pterygota</taxon>
        <taxon>Neoptera</taxon>
        <taxon>Endopterygota</taxon>
        <taxon>Diptera</taxon>
        <taxon>Brachycera</taxon>
        <taxon>Muscomorpha</taxon>
        <taxon>Ephydroidea</taxon>
        <taxon>Drosophilidae</taxon>
        <taxon>Drosophila</taxon>
        <taxon>Sophophora</taxon>
    </lineage>
</organism>
<accession>Q6ILX3</accession>
<protein>
    <submittedName>
        <fullName evidence="1">HDC08159</fullName>
    </submittedName>
</protein>
<reference evidence="1" key="1">
    <citation type="journal article" date="2003" name="Genome Biol.">
        <title>An integrated gene annotation and transcriptional profiling approach towards the full gene content of the Drosophila genome.</title>
        <authorList>
            <person name="Hild M."/>
            <person name="Beckmann B."/>
            <person name="Haas S.A."/>
            <person name="Koch B."/>
            <person name="Solovyev V."/>
            <person name="Busold C."/>
            <person name="Fellenberg K."/>
            <person name="Boutros M."/>
            <person name="Vingron M."/>
            <person name="Sauer F."/>
            <person name="Hoheisel J.D."/>
            <person name="Paro R."/>
        </authorList>
    </citation>
    <scope>NUCLEOTIDE SEQUENCE</scope>
</reference>
<evidence type="ECO:0000313" key="1">
    <source>
        <dbReference type="EMBL" id="DAA02739.1"/>
    </source>
</evidence>
<proteinExistence type="predicted"/>
<sequence>MLQLPQFAALSVLCDSVSRFHFWPFILSCSAAVTLDSSSASGPSGPLFPGRITSYELRVLRSTWRDKDPDPNPPIAPLTTRDLVRNWAKELGKWQHVQPAISSSFFLGPSQIRTSKAKVMIYSMPSL</sequence>
<dbReference type="AlphaFoldDB" id="Q6ILX3"/>
<dbReference type="EMBL" id="BK001893">
    <property type="protein sequence ID" value="DAA02739.1"/>
    <property type="molecule type" value="Genomic_DNA"/>
</dbReference>